<comment type="caution">
    <text evidence="1">The sequence shown here is derived from an EMBL/GenBank/DDBJ whole genome shotgun (WGS) entry which is preliminary data.</text>
</comment>
<name>A0A951U357_9CYAN</name>
<reference evidence="1" key="2">
    <citation type="journal article" date="2022" name="Microbiol. Resour. Announc.">
        <title>Metagenome Sequencing to Explore Phylogenomics of Terrestrial Cyanobacteria.</title>
        <authorList>
            <person name="Ward R.D."/>
            <person name="Stajich J.E."/>
            <person name="Johansen J.R."/>
            <person name="Huntemann M."/>
            <person name="Clum A."/>
            <person name="Foster B."/>
            <person name="Foster B."/>
            <person name="Roux S."/>
            <person name="Palaniappan K."/>
            <person name="Varghese N."/>
            <person name="Mukherjee S."/>
            <person name="Reddy T.B.K."/>
            <person name="Daum C."/>
            <person name="Copeland A."/>
            <person name="Chen I.A."/>
            <person name="Ivanova N.N."/>
            <person name="Kyrpides N.C."/>
            <person name="Shapiro N."/>
            <person name="Eloe-Fadrosh E.A."/>
            <person name="Pietrasiak N."/>
        </authorList>
    </citation>
    <scope>NUCLEOTIDE SEQUENCE</scope>
    <source>
        <strain evidence="1">GSE-TBD4-15B</strain>
    </source>
</reference>
<dbReference type="Proteomes" id="UP000707356">
    <property type="component" value="Unassembled WGS sequence"/>
</dbReference>
<accession>A0A951U357</accession>
<dbReference type="EMBL" id="JAHHHV010000009">
    <property type="protein sequence ID" value="MBW4464235.1"/>
    <property type="molecule type" value="Genomic_DNA"/>
</dbReference>
<gene>
    <name evidence="1" type="ORF">KME07_02190</name>
</gene>
<dbReference type="AlphaFoldDB" id="A0A951U357"/>
<evidence type="ECO:0000313" key="2">
    <source>
        <dbReference type="Proteomes" id="UP000707356"/>
    </source>
</evidence>
<sequence>MYQSRRQIVEQLGIDIDRLFERLNTSSGRFTELDETIICRALQGQLPQAMALSLDLSCQMIRDRLSRQIYPGLAELMQVDQREIAGNWAAILNFSLSPSFYSAPVKTIG</sequence>
<evidence type="ECO:0000313" key="1">
    <source>
        <dbReference type="EMBL" id="MBW4464235.1"/>
    </source>
</evidence>
<organism evidence="1 2">
    <name type="scientific">Pegethrix bostrychoides GSE-TBD4-15B</name>
    <dbReference type="NCBI Taxonomy" id="2839662"/>
    <lineage>
        <taxon>Bacteria</taxon>
        <taxon>Bacillati</taxon>
        <taxon>Cyanobacteriota</taxon>
        <taxon>Cyanophyceae</taxon>
        <taxon>Oculatellales</taxon>
        <taxon>Oculatellaceae</taxon>
        <taxon>Pegethrix</taxon>
    </lineage>
</organism>
<reference evidence="1" key="1">
    <citation type="submission" date="2021-05" db="EMBL/GenBank/DDBJ databases">
        <authorList>
            <person name="Pietrasiak N."/>
            <person name="Ward R."/>
            <person name="Stajich J.E."/>
            <person name="Kurbessoian T."/>
        </authorList>
    </citation>
    <scope>NUCLEOTIDE SEQUENCE</scope>
    <source>
        <strain evidence="1">GSE-TBD4-15B</strain>
    </source>
</reference>
<proteinExistence type="predicted"/>
<protein>
    <submittedName>
        <fullName evidence="1">Uncharacterized protein</fullName>
    </submittedName>
</protein>